<dbReference type="InterPro" id="IPR017853">
    <property type="entry name" value="GH"/>
</dbReference>
<dbReference type="EC" id="3.2.1.10" evidence="2"/>
<feature type="domain" description="Glycosyl hydrolase family 13 catalytic" evidence="1">
    <location>
        <begin position="1"/>
        <end position="59"/>
    </location>
</feature>
<dbReference type="Pfam" id="PF00128">
    <property type="entry name" value="Alpha-amylase"/>
    <property type="match status" value="1"/>
</dbReference>
<evidence type="ECO:0000313" key="2">
    <source>
        <dbReference type="EMBL" id="SUK31702.1"/>
    </source>
</evidence>
<sequence length="130" mass="14855">MQWSDDVNAGFTAGKPWIDISENYHQVNVRQALQNKDSIFYTYQKLIQLRHTHDIITYGDIVPRFMDHDHLFVYERHYKNQQWLVIANFSASAVDLPEGLASEGRVVIQTGTVENNTISGFGAIVIETNA</sequence>
<keyword evidence="2" id="KW-0378">Hydrolase</keyword>
<evidence type="ECO:0000259" key="1">
    <source>
        <dbReference type="Pfam" id="PF00128"/>
    </source>
</evidence>
<dbReference type="SUPFAM" id="SSF51011">
    <property type="entry name" value="Glycosyl hydrolase domain"/>
    <property type="match status" value="1"/>
</dbReference>
<dbReference type="Gene3D" id="3.20.20.80">
    <property type="entry name" value="Glycosidases"/>
    <property type="match status" value="1"/>
</dbReference>
<organism evidence="2 3">
    <name type="scientific">Staphylococcus aureus</name>
    <dbReference type="NCBI Taxonomy" id="1280"/>
    <lineage>
        <taxon>Bacteria</taxon>
        <taxon>Bacillati</taxon>
        <taxon>Bacillota</taxon>
        <taxon>Bacilli</taxon>
        <taxon>Bacillales</taxon>
        <taxon>Staphylococcaceae</taxon>
        <taxon>Staphylococcus</taxon>
    </lineage>
</organism>
<dbReference type="GO" id="GO:0008788">
    <property type="term" value="F:alpha,alpha-phosphotrehalase activity"/>
    <property type="evidence" value="ECO:0007669"/>
    <property type="project" value="UniProtKB-EC"/>
</dbReference>
<protein>
    <submittedName>
        <fullName evidence="2">Trehalose-6-phosphate hydrolase</fullName>
        <ecNumber evidence="2">3.2.1.10</ecNumber>
        <ecNumber evidence="2">3.2.1.93</ecNumber>
    </submittedName>
</protein>
<name>A0A380DLB3_STAAU</name>
<dbReference type="EC" id="3.2.1.93" evidence="2"/>
<dbReference type="AlphaFoldDB" id="A0A380DLB3"/>
<accession>A0A380DLB3</accession>
<evidence type="ECO:0000313" key="3">
    <source>
        <dbReference type="Proteomes" id="UP000255091"/>
    </source>
</evidence>
<dbReference type="Proteomes" id="UP000255091">
    <property type="component" value="Unassembled WGS sequence"/>
</dbReference>
<dbReference type="SUPFAM" id="SSF51445">
    <property type="entry name" value="(Trans)glycosidases"/>
    <property type="match status" value="1"/>
</dbReference>
<dbReference type="Gene3D" id="2.60.40.1180">
    <property type="entry name" value="Golgi alpha-mannosidase II"/>
    <property type="match status" value="1"/>
</dbReference>
<keyword evidence="2" id="KW-0326">Glycosidase</keyword>
<dbReference type="InterPro" id="IPR013780">
    <property type="entry name" value="Glyco_hydro_b"/>
</dbReference>
<dbReference type="InterPro" id="IPR006047">
    <property type="entry name" value="GH13_cat_dom"/>
</dbReference>
<dbReference type="GO" id="GO:0005975">
    <property type="term" value="P:carbohydrate metabolic process"/>
    <property type="evidence" value="ECO:0007669"/>
    <property type="project" value="InterPro"/>
</dbReference>
<dbReference type="GO" id="GO:0004574">
    <property type="term" value="F:oligo-1,6-glucosidase activity"/>
    <property type="evidence" value="ECO:0007669"/>
    <property type="project" value="UniProtKB-EC"/>
</dbReference>
<dbReference type="EMBL" id="UHAP01000001">
    <property type="protein sequence ID" value="SUK31702.1"/>
    <property type="molecule type" value="Genomic_DNA"/>
</dbReference>
<proteinExistence type="predicted"/>
<reference evidence="2 3" key="1">
    <citation type="submission" date="2018-06" db="EMBL/GenBank/DDBJ databases">
        <authorList>
            <consortium name="Pathogen Informatics"/>
            <person name="Doyle S."/>
        </authorList>
    </citation>
    <scope>NUCLEOTIDE SEQUENCE [LARGE SCALE GENOMIC DNA]</scope>
    <source>
        <strain evidence="2 3">NCTC6133</strain>
    </source>
</reference>
<gene>
    <name evidence="2" type="primary">malL_1</name>
    <name evidence="2" type="ORF">NCTC6133_00516</name>
</gene>